<accession>A0AAD4BU52</accession>
<dbReference type="AlphaFoldDB" id="A0AAD4BU52"/>
<evidence type="ECO:0000313" key="3">
    <source>
        <dbReference type="Proteomes" id="UP001194468"/>
    </source>
</evidence>
<reference evidence="2" key="1">
    <citation type="submission" date="2019-10" db="EMBL/GenBank/DDBJ databases">
        <authorList>
            <consortium name="DOE Joint Genome Institute"/>
            <person name="Kuo A."/>
            <person name="Miyauchi S."/>
            <person name="Kiss E."/>
            <person name="Drula E."/>
            <person name="Kohler A."/>
            <person name="Sanchez-Garcia M."/>
            <person name="Andreopoulos B."/>
            <person name="Barry K.W."/>
            <person name="Bonito G."/>
            <person name="Buee M."/>
            <person name="Carver A."/>
            <person name="Chen C."/>
            <person name="Cichocki N."/>
            <person name="Clum A."/>
            <person name="Culley D."/>
            <person name="Crous P.W."/>
            <person name="Fauchery L."/>
            <person name="Girlanda M."/>
            <person name="Hayes R."/>
            <person name="Keri Z."/>
            <person name="LaButti K."/>
            <person name="Lipzen A."/>
            <person name="Lombard V."/>
            <person name="Magnuson J."/>
            <person name="Maillard F."/>
            <person name="Morin E."/>
            <person name="Murat C."/>
            <person name="Nolan M."/>
            <person name="Ohm R."/>
            <person name="Pangilinan J."/>
            <person name="Pereira M."/>
            <person name="Perotto S."/>
            <person name="Peter M."/>
            <person name="Riley R."/>
            <person name="Sitrit Y."/>
            <person name="Stielow B."/>
            <person name="Szollosi G."/>
            <person name="Zifcakova L."/>
            <person name="Stursova M."/>
            <person name="Spatafora J.W."/>
            <person name="Tedersoo L."/>
            <person name="Vaario L.-M."/>
            <person name="Yamada A."/>
            <person name="Yan M."/>
            <person name="Wang P."/>
            <person name="Xu J."/>
            <person name="Bruns T."/>
            <person name="Baldrian P."/>
            <person name="Vilgalys R."/>
            <person name="Henrissat B."/>
            <person name="Grigoriev I.V."/>
            <person name="Hibbett D."/>
            <person name="Nagy L.G."/>
            <person name="Martin F.M."/>
        </authorList>
    </citation>
    <scope>NUCLEOTIDE SEQUENCE</scope>
    <source>
        <strain evidence="2">BED1</strain>
    </source>
</reference>
<proteinExistence type="predicted"/>
<reference evidence="2" key="2">
    <citation type="journal article" date="2020" name="Nat. Commun.">
        <title>Large-scale genome sequencing of mycorrhizal fungi provides insights into the early evolution of symbiotic traits.</title>
        <authorList>
            <person name="Miyauchi S."/>
            <person name="Kiss E."/>
            <person name="Kuo A."/>
            <person name="Drula E."/>
            <person name="Kohler A."/>
            <person name="Sanchez-Garcia M."/>
            <person name="Morin E."/>
            <person name="Andreopoulos B."/>
            <person name="Barry K.W."/>
            <person name="Bonito G."/>
            <person name="Buee M."/>
            <person name="Carver A."/>
            <person name="Chen C."/>
            <person name="Cichocki N."/>
            <person name="Clum A."/>
            <person name="Culley D."/>
            <person name="Crous P.W."/>
            <person name="Fauchery L."/>
            <person name="Girlanda M."/>
            <person name="Hayes R.D."/>
            <person name="Keri Z."/>
            <person name="LaButti K."/>
            <person name="Lipzen A."/>
            <person name="Lombard V."/>
            <person name="Magnuson J."/>
            <person name="Maillard F."/>
            <person name="Murat C."/>
            <person name="Nolan M."/>
            <person name="Ohm R.A."/>
            <person name="Pangilinan J."/>
            <person name="Pereira M.F."/>
            <person name="Perotto S."/>
            <person name="Peter M."/>
            <person name="Pfister S."/>
            <person name="Riley R."/>
            <person name="Sitrit Y."/>
            <person name="Stielow J.B."/>
            <person name="Szollosi G."/>
            <person name="Zifcakova L."/>
            <person name="Stursova M."/>
            <person name="Spatafora J.W."/>
            <person name="Tedersoo L."/>
            <person name="Vaario L.M."/>
            <person name="Yamada A."/>
            <person name="Yan M."/>
            <person name="Wang P."/>
            <person name="Xu J."/>
            <person name="Bruns T."/>
            <person name="Baldrian P."/>
            <person name="Vilgalys R."/>
            <person name="Dunand C."/>
            <person name="Henrissat B."/>
            <person name="Grigoriev I.V."/>
            <person name="Hibbett D."/>
            <person name="Nagy L.G."/>
            <person name="Martin F.M."/>
        </authorList>
    </citation>
    <scope>NUCLEOTIDE SEQUENCE</scope>
    <source>
        <strain evidence="2">BED1</strain>
    </source>
</reference>
<organism evidence="2 3">
    <name type="scientific">Boletus edulis BED1</name>
    <dbReference type="NCBI Taxonomy" id="1328754"/>
    <lineage>
        <taxon>Eukaryota</taxon>
        <taxon>Fungi</taxon>
        <taxon>Dikarya</taxon>
        <taxon>Basidiomycota</taxon>
        <taxon>Agaricomycotina</taxon>
        <taxon>Agaricomycetes</taxon>
        <taxon>Agaricomycetidae</taxon>
        <taxon>Boletales</taxon>
        <taxon>Boletineae</taxon>
        <taxon>Boletaceae</taxon>
        <taxon>Boletoideae</taxon>
        <taxon>Boletus</taxon>
    </lineage>
</organism>
<feature type="compositionally biased region" description="Basic and acidic residues" evidence="1">
    <location>
        <begin position="106"/>
        <end position="119"/>
    </location>
</feature>
<keyword evidence="3" id="KW-1185">Reference proteome</keyword>
<gene>
    <name evidence="2" type="ORF">L210DRAFT_2192438</name>
</gene>
<evidence type="ECO:0000313" key="2">
    <source>
        <dbReference type="EMBL" id="KAF8439954.1"/>
    </source>
</evidence>
<name>A0AAD4BU52_BOLED</name>
<dbReference type="EMBL" id="WHUW01000013">
    <property type="protein sequence ID" value="KAF8439954.1"/>
    <property type="molecule type" value="Genomic_DNA"/>
</dbReference>
<sequence>MNGRPDVQPDLNCGTNLRSIQTRFMDTMSLSMGFHQRPAWMKHRKAKANRLKQRAEAVDAALEIMRDAESQAASEVDAARRTQLRLRAEIEESLPQLQEDDADATDAEKMVRPEGSDES</sequence>
<comment type="caution">
    <text evidence="2">The sequence shown here is derived from an EMBL/GenBank/DDBJ whole genome shotgun (WGS) entry which is preliminary data.</text>
</comment>
<dbReference type="Proteomes" id="UP001194468">
    <property type="component" value="Unassembled WGS sequence"/>
</dbReference>
<protein>
    <submittedName>
        <fullName evidence="2">Uncharacterized protein</fullName>
    </submittedName>
</protein>
<feature type="region of interest" description="Disordered" evidence="1">
    <location>
        <begin position="91"/>
        <end position="119"/>
    </location>
</feature>
<evidence type="ECO:0000256" key="1">
    <source>
        <dbReference type="SAM" id="MobiDB-lite"/>
    </source>
</evidence>